<feature type="domain" description="Receptor L-domain" evidence="1">
    <location>
        <begin position="63"/>
        <end position="151"/>
    </location>
</feature>
<dbReference type="AlphaFoldDB" id="D2I7T3"/>
<accession>D2I7T3</accession>
<dbReference type="SUPFAM" id="SSF52058">
    <property type="entry name" value="L domain-like"/>
    <property type="match status" value="1"/>
</dbReference>
<evidence type="ECO:0000259" key="1">
    <source>
        <dbReference type="Pfam" id="PF01030"/>
    </source>
</evidence>
<gene>
    <name evidence="2" type="ORF">PANDA_022052</name>
</gene>
<protein>
    <recommendedName>
        <fullName evidence="1">Receptor L-domain domain-containing protein</fullName>
    </recommendedName>
</protein>
<dbReference type="Gene3D" id="3.80.20.20">
    <property type="entry name" value="Receptor L-domain"/>
    <property type="match status" value="1"/>
</dbReference>
<dbReference type="InterPro" id="IPR000494">
    <property type="entry name" value="Rcpt_L-dom"/>
</dbReference>
<dbReference type="Pfam" id="PF01030">
    <property type="entry name" value="Recep_L_domain"/>
    <property type="match status" value="1"/>
</dbReference>
<dbReference type="InterPro" id="IPR036941">
    <property type="entry name" value="Rcpt_L-dom_sf"/>
</dbReference>
<dbReference type="InParanoid" id="D2I7T3"/>
<evidence type="ECO:0000313" key="2">
    <source>
        <dbReference type="EMBL" id="EFB24896.1"/>
    </source>
</evidence>
<organism evidence="2">
    <name type="scientific">Ailuropoda melanoleuca</name>
    <name type="common">Giant panda</name>
    <dbReference type="NCBI Taxonomy" id="9646"/>
    <lineage>
        <taxon>Eukaryota</taxon>
        <taxon>Metazoa</taxon>
        <taxon>Chordata</taxon>
        <taxon>Craniata</taxon>
        <taxon>Vertebrata</taxon>
        <taxon>Euteleostomi</taxon>
        <taxon>Mammalia</taxon>
        <taxon>Eutheria</taxon>
        <taxon>Laurasiatheria</taxon>
        <taxon>Carnivora</taxon>
        <taxon>Caniformia</taxon>
        <taxon>Ursidae</taxon>
        <taxon>Ailuropoda</taxon>
    </lineage>
</organism>
<dbReference type="EMBL" id="GL195570">
    <property type="protein sequence ID" value="EFB24896.1"/>
    <property type="molecule type" value="Genomic_DNA"/>
</dbReference>
<name>D2I7T3_AILME</name>
<reference evidence="2" key="1">
    <citation type="journal article" date="2010" name="Nature">
        <title>The sequence and de novo assembly of the giant panda genome.</title>
        <authorList>
            <person name="Li R."/>
            <person name="Fan W."/>
            <person name="Tian G."/>
            <person name="Zhu H."/>
            <person name="He L."/>
            <person name="Cai J."/>
            <person name="Huang Q."/>
            <person name="Cai Q."/>
            <person name="Li B."/>
            <person name="Bai Y."/>
            <person name="Zhang Z."/>
            <person name="Zhang Y."/>
            <person name="Wang W."/>
            <person name="Li J."/>
            <person name="Wei F."/>
            <person name="Li H."/>
            <person name="Jian M."/>
            <person name="Li J."/>
            <person name="Zhang Z."/>
            <person name="Nielsen R."/>
            <person name="Li D."/>
            <person name="Gu W."/>
            <person name="Yang Z."/>
            <person name="Xuan Z."/>
            <person name="Ryder O.A."/>
            <person name="Leung F.C."/>
            <person name="Zhou Y."/>
            <person name="Cao J."/>
            <person name="Sun X."/>
            <person name="Fu Y."/>
            <person name="Fang X."/>
            <person name="Guo X."/>
            <person name="Wang B."/>
            <person name="Hou R."/>
            <person name="Shen F."/>
            <person name="Mu B."/>
            <person name="Ni P."/>
            <person name="Lin R."/>
            <person name="Qian W."/>
            <person name="Wang G."/>
            <person name="Yu C."/>
            <person name="Nie W."/>
            <person name="Wang J."/>
            <person name="Wu Z."/>
            <person name="Liang H."/>
            <person name="Min J."/>
            <person name="Wu Q."/>
            <person name="Cheng S."/>
            <person name="Ruan J."/>
            <person name="Wang M."/>
            <person name="Shi Z."/>
            <person name="Wen M."/>
            <person name="Liu B."/>
            <person name="Ren X."/>
            <person name="Zheng H."/>
            <person name="Dong D."/>
            <person name="Cook K."/>
            <person name="Shan G."/>
            <person name="Zhang H."/>
            <person name="Kosiol C."/>
            <person name="Xie X."/>
            <person name="Lu Z."/>
            <person name="Zheng H."/>
            <person name="Li Y."/>
            <person name="Steiner C.C."/>
            <person name="Lam T.T."/>
            <person name="Lin S."/>
            <person name="Zhang Q."/>
            <person name="Li G."/>
            <person name="Tian J."/>
            <person name="Gong T."/>
            <person name="Liu H."/>
            <person name="Zhang D."/>
            <person name="Fang L."/>
            <person name="Ye C."/>
            <person name="Zhang J."/>
            <person name="Hu W."/>
            <person name="Xu A."/>
            <person name="Ren Y."/>
            <person name="Zhang G."/>
            <person name="Bruford M.W."/>
            <person name="Li Q."/>
            <person name="Ma L."/>
            <person name="Guo Y."/>
            <person name="An N."/>
            <person name="Hu Y."/>
            <person name="Zheng Y."/>
            <person name="Shi Y."/>
            <person name="Li Z."/>
            <person name="Liu Q."/>
            <person name="Chen Y."/>
            <person name="Zhao J."/>
            <person name="Qu N."/>
            <person name="Zhao S."/>
            <person name="Tian F."/>
            <person name="Wang X."/>
            <person name="Wang H."/>
            <person name="Xu L."/>
            <person name="Liu X."/>
            <person name="Vinar T."/>
            <person name="Wang Y."/>
            <person name="Lam T.W."/>
            <person name="Yiu S.M."/>
            <person name="Liu S."/>
            <person name="Zhang H."/>
            <person name="Li D."/>
            <person name="Huang Y."/>
            <person name="Wang X."/>
            <person name="Yang G."/>
            <person name="Jiang Z."/>
            <person name="Wang J."/>
            <person name="Qin N."/>
            <person name="Li L."/>
            <person name="Li J."/>
            <person name="Bolund L."/>
            <person name="Kristiansen K."/>
            <person name="Wong G.K."/>
            <person name="Olson M."/>
            <person name="Zhang X."/>
            <person name="Li S."/>
            <person name="Yang H."/>
            <person name="Wang J."/>
            <person name="Wang J."/>
        </authorList>
    </citation>
    <scope>NUCLEOTIDE SEQUENCE [LARGE SCALE GENOMIC DNA]</scope>
</reference>
<sequence>MHIGHRQASGQPWKLGRTVQVPGVGTILHSALPCTVCQGTSNRLTQLGTFEDHFLSLQRMFNNCEVVLGNLEITYMQKNYDLSFLKTIQEVAGYVLIALNTVEKIPLENLQIIRGNVLYENTHALSVLSNYGTNKTGLRELPLRNLHVVTGRGPIGKGGDSRGCLPEGVPGMVEARQTAVLGLRQCVQTRAQKRLAQPSSRAPGFGHPIKMPSDFPSTTLAAQHAHAHGLRLC</sequence>
<proteinExistence type="predicted"/>